<evidence type="ECO:0000256" key="1">
    <source>
        <dbReference type="ARBA" id="ARBA00005382"/>
    </source>
</evidence>
<evidence type="ECO:0000313" key="8">
    <source>
        <dbReference type="Proteomes" id="UP000540989"/>
    </source>
</evidence>
<dbReference type="InterPro" id="IPR013780">
    <property type="entry name" value="Glyco_hydro_b"/>
</dbReference>
<evidence type="ECO:0000313" key="7">
    <source>
        <dbReference type="EMBL" id="MBB5058613.1"/>
    </source>
</evidence>
<gene>
    <name evidence="7" type="ORF">HDF16_003327</name>
</gene>
<dbReference type="Gene3D" id="3.20.20.80">
    <property type="entry name" value="Glycosidases"/>
    <property type="match status" value="1"/>
</dbReference>
<name>A0A7W7ZEZ1_9BACT</name>
<evidence type="ECO:0000256" key="4">
    <source>
        <dbReference type="RuleBase" id="RU361188"/>
    </source>
</evidence>
<dbReference type="PANTHER" id="PTHR11069">
    <property type="entry name" value="GLUCOSYLCERAMIDASE"/>
    <property type="match status" value="1"/>
</dbReference>
<evidence type="ECO:0000256" key="5">
    <source>
        <dbReference type="SAM" id="SignalP"/>
    </source>
</evidence>
<dbReference type="InterPro" id="IPR001139">
    <property type="entry name" value="Glyco_hydro_30"/>
</dbReference>
<comment type="caution">
    <text evidence="7">The sequence shown here is derived from an EMBL/GenBank/DDBJ whole genome shotgun (WGS) entry which is preliminary data.</text>
</comment>
<dbReference type="InterPro" id="IPR006311">
    <property type="entry name" value="TAT_signal"/>
</dbReference>
<dbReference type="PROSITE" id="PS51318">
    <property type="entry name" value="TAT"/>
    <property type="match status" value="1"/>
</dbReference>
<dbReference type="InterPro" id="IPR017853">
    <property type="entry name" value="GH"/>
</dbReference>
<accession>A0A7W7ZEZ1</accession>
<dbReference type="RefSeq" id="WP_348641336.1">
    <property type="nucleotide sequence ID" value="NZ_JACHIP010000004.1"/>
</dbReference>
<keyword evidence="2 5" id="KW-0732">Signal</keyword>
<sequence>MKTKLWTRRRIVATSVCAAVASAMPAAVAQMPAPEALEDARISMVTTTEANAWQKGKVLKPTFQWELLNLNIDSAKTVGQPMQGFGGCFNELGWTSLSALDEADRESVIRELFHPTGGARFTYCRMPIGANDYATEAYSYDETDGDFALKNFSIHHDRTTLIPFIHAAMKQQPKLKLWASPWTPPSWMKRNHFYAEAKAFGGMKENGIRPDQLGHEGEDMFIQKPEYFKAYAEYFGKFIDAYRVEGIRIGMVMPQNEFNSAQNFPSCTWTPEGLARFVRELGPQMRKREVDIFFGTLERGNPKLLETVMADEEAVNHIKGVGAQWAGKNAVAAIHDAYPQLAIFQSEQECGDGKNSWSYTGYCWELMKQYFRNGSTGYMYWNISTADGGVSSWGWPQNSLVSVNLAEKTFRYNHDFYLLKHLTHFVNVGAKMAKTTGTCDDVLAFVNPDGTAVALLRNQLSVPRLVQVAADRTIFAVELPPDSISTVKMKLT</sequence>
<dbReference type="GO" id="GO:0006680">
    <property type="term" value="P:glucosylceramide catabolic process"/>
    <property type="evidence" value="ECO:0007669"/>
    <property type="project" value="TreeGrafter"/>
</dbReference>
<dbReference type="EC" id="3.2.1.45" evidence="7"/>
<dbReference type="GO" id="GO:0004348">
    <property type="term" value="F:glucosylceramidase activity"/>
    <property type="evidence" value="ECO:0007669"/>
    <property type="project" value="UniProtKB-EC"/>
</dbReference>
<dbReference type="Proteomes" id="UP000540989">
    <property type="component" value="Unassembled WGS sequence"/>
</dbReference>
<feature type="signal peptide" evidence="5">
    <location>
        <begin position="1"/>
        <end position="29"/>
    </location>
</feature>
<feature type="chain" id="PRO_5031094029" evidence="5">
    <location>
        <begin position="30"/>
        <end position="492"/>
    </location>
</feature>
<protein>
    <submittedName>
        <fullName evidence="7">Glucosylceramidase</fullName>
        <ecNumber evidence="7">3.2.1.45</ecNumber>
    </submittedName>
</protein>
<reference evidence="7 8" key="1">
    <citation type="submission" date="2020-08" db="EMBL/GenBank/DDBJ databases">
        <title>Genomic Encyclopedia of Type Strains, Phase IV (KMG-V): Genome sequencing to study the core and pangenomes of soil and plant-associated prokaryotes.</title>
        <authorList>
            <person name="Whitman W."/>
        </authorList>
    </citation>
    <scope>NUCLEOTIDE SEQUENCE [LARGE SCALE GENOMIC DNA]</scope>
    <source>
        <strain evidence="7 8">M8UP14</strain>
    </source>
</reference>
<evidence type="ECO:0000259" key="6">
    <source>
        <dbReference type="Pfam" id="PF02055"/>
    </source>
</evidence>
<dbReference type="SUPFAM" id="SSF51445">
    <property type="entry name" value="(Trans)glycosidases"/>
    <property type="match status" value="1"/>
</dbReference>
<organism evidence="7 8">
    <name type="scientific">Granulicella aggregans</name>
    <dbReference type="NCBI Taxonomy" id="474949"/>
    <lineage>
        <taxon>Bacteria</taxon>
        <taxon>Pseudomonadati</taxon>
        <taxon>Acidobacteriota</taxon>
        <taxon>Terriglobia</taxon>
        <taxon>Terriglobales</taxon>
        <taxon>Acidobacteriaceae</taxon>
        <taxon>Granulicella</taxon>
    </lineage>
</organism>
<evidence type="ECO:0000256" key="3">
    <source>
        <dbReference type="ARBA" id="ARBA00022801"/>
    </source>
</evidence>
<dbReference type="InterPro" id="IPR033453">
    <property type="entry name" value="Glyco_hydro_30_TIM-barrel"/>
</dbReference>
<evidence type="ECO:0000256" key="2">
    <source>
        <dbReference type="ARBA" id="ARBA00022729"/>
    </source>
</evidence>
<dbReference type="PRINTS" id="PR00843">
    <property type="entry name" value="GLHYDRLASE30"/>
</dbReference>
<dbReference type="PANTHER" id="PTHR11069:SF23">
    <property type="entry name" value="LYSOSOMAL ACID GLUCOSYLCERAMIDASE"/>
    <property type="match status" value="1"/>
</dbReference>
<dbReference type="EMBL" id="JACHIP010000004">
    <property type="protein sequence ID" value="MBB5058613.1"/>
    <property type="molecule type" value="Genomic_DNA"/>
</dbReference>
<dbReference type="Pfam" id="PF02055">
    <property type="entry name" value="Glyco_hydro_30"/>
    <property type="match status" value="1"/>
</dbReference>
<comment type="similarity">
    <text evidence="1 4">Belongs to the glycosyl hydrolase 30 family.</text>
</comment>
<dbReference type="AlphaFoldDB" id="A0A7W7ZEZ1"/>
<feature type="domain" description="Glycosyl hydrolase family 30 TIM-barrel" evidence="6">
    <location>
        <begin position="82"/>
        <end position="426"/>
    </location>
</feature>
<keyword evidence="3 4" id="KW-0378">Hydrolase</keyword>
<proteinExistence type="inferred from homology"/>
<keyword evidence="4 7" id="KW-0326">Glycosidase</keyword>
<keyword evidence="8" id="KW-1185">Reference proteome</keyword>
<dbReference type="Gene3D" id="2.60.40.1180">
    <property type="entry name" value="Golgi alpha-mannosidase II"/>
    <property type="match status" value="1"/>
</dbReference>
<dbReference type="GO" id="GO:0016020">
    <property type="term" value="C:membrane"/>
    <property type="evidence" value="ECO:0007669"/>
    <property type="project" value="GOC"/>
</dbReference>